<dbReference type="eggNOG" id="COG0598">
    <property type="taxonomic scope" value="Bacteria"/>
</dbReference>
<dbReference type="InterPro" id="IPR045861">
    <property type="entry name" value="CorA_cytoplasmic_dom"/>
</dbReference>
<dbReference type="CDD" id="cd12827">
    <property type="entry name" value="EcCorA_ZntB-like_u2"/>
    <property type="match status" value="1"/>
</dbReference>
<comment type="similarity">
    <text evidence="2">Belongs to the CorA metal ion transporter (MIT) (TC 1.A.35) family.</text>
</comment>
<comment type="subcellular location">
    <subcellularLocation>
        <location evidence="1">Membrane</location>
        <topology evidence="1">Multi-pass membrane protein</topology>
    </subcellularLocation>
</comment>
<evidence type="ECO:0000256" key="3">
    <source>
        <dbReference type="ARBA" id="ARBA00022692"/>
    </source>
</evidence>
<evidence type="ECO:0000256" key="5">
    <source>
        <dbReference type="ARBA" id="ARBA00023136"/>
    </source>
</evidence>
<organism evidence="7 8">
    <name type="scientific">Abiotrophia defectiva ATCC 49176</name>
    <dbReference type="NCBI Taxonomy" id="592010"/>
    <lineage>
        <taxon>Bacteria</taxon>
        <taxon>Bacillati</taxon>
        <taxon>Bacillota</taxon>
        <taxon>Bacilli</taxon>
        <taxon>Lactobacillales</taxon>
        <taxon>Aerococcaceae</taxon>
        <taxon>Abiotrophia</taxon>
    </lineage>
</organism>
<evidence type="ECO:0000256" key="6">
    <source>
        <dbReference type="SAM" id="Phobius"/>
    </source>
</evidence>
<dbReference type="PANTHER" id="PTHR47891">
    <property type="entry name" value="TRANSPORTER-RELATED"/>
    <property type="match status" value="1"/>
</dbReference>
<evidence type="ECO:0000256" key="1">
    <source>
        <dbReference type="ARBA" id="ARBA00004141"/>
    </source>
</evidence>
<evidence type="ECO:0000256" key="4">
    <source>
        <dbReference type="ARBA" id="ARBA00022989"/>
    </source>
</evidence>
<dbReference type="HOGENOM" id="CLU_007127_8_0_9"/>
<reference evidence="7" key="1">
    <citation type="submission" date="2013-06" db="EMBL/GenBank/DDBJ databases">
        <authorList>
            <person name="Weinstock G."/>
            <person name="Sodergren E."/>
            <person name="Clifton S."/>
            <person name="Fulton L."/>
            <person name="Fulton B."/>
            <person name="Courtney L."/>
            <person name="Fronick C."/>
            <person name="Harrison M."/>
            <person name="Strong C."/>
            <person name="Farmer C."/>
            <person name="Delahaunty K."/>
            <person name="Markovic C."/>
            <person name="Hall O."/>
            <person name="Minx P."/>
            <person name="Tomlinson C."/>
            <person name="Mitreva M."/>
            <person name="Nelson J."/>
            <person name="Hou S."/>
            <person name="Wollam A."/>
            <person name="Pepin K.H."/>
            <person name="Johnson M."/>
            <person name="Bhonagiri V."/>
            <person name="Nash W.E."/>
            <person name="Warren W."/>
            <person name="Chinwalla A."/>
            <person name="Mardis E.R."/>
            <person name="Wilson R.K."/>
        </authorList>
    </citation>
    <scope>NUCLEOTIDE SEQUENCE [LARGE SCALE GENOMIC DNA]</scope>
    <source>
        <strain evidence="7">ATCC 49176</strain>
    </source>
</reference>
<dbReference type="GO" id="GO:0046873">
    <property type="term" value="F:metal ion transmembrane transporter activity"/>
    <property type="evidence" value="ECO:0007669"/>
    <property type="project" value="InterPro"/>
</dbReference>
<evidence type="ECO:0000313" key="8">
    <source>
        <dbReference type="Proteomes" id="UP000019050"/>
    </source>
</evidence>
<feature type="transmembrane region" description="Helical" evidence="6">
    <location>
        <begin position="285"/>
        <end position="305"/>
    </location>
</feature>
<gene>
    <name evidence="7" type="ORF">GCWU000182_000573</name>
</gene>
<dbReference type="GO" id="GO:0016020">
    <property type="term" value="C:membrane"/>
    <property type="evidence" value="ECO:0007669"/>
    <property type="project" value="UniProtKB-SubCell"/>
</dbReference>
<evidence type="ECO:0000313" key="7">
    <source>
        <dbReference type="EMBL" id="ESK66230.1"/>
    </source>
</evidence>
<sequence>MRKIGKEAGAMIRSVPLNAQDVWINIEADALEKHPEWIEEFDLDEEIIEYAADRNERARVDYDRQSHTFVLIFNVPNRIKQTRHYETVPMSFIVQKHRLITISNEDNAYILQRMHRNLELEPEQSLFGFLFEALYRVTDEYFPLVEEINRERDQLTRLLRDKTTRENLLALSDMETGMVYFITASKQNTVLLEQLRTLLVFRSLTEVEREQLEDTLIEARQLVEMTQLTGQTLQQLSDTYNNVLNNNLNDIFRILTTLEIILMVPTFVTGFFGMNVPVPFANHPMGWLITLIISIAGCIVINGVLKNLLARK</sequence>
<comment type="caution">
    <text evidence="7">The sequence shown here is derived from an EMBL/GenBank/DDBJ whole genome shotgun (WGS) entry which is preliminary data.</text>
</comment>
<proteinExistence type="inferred from homology"/>
<accession>W1Q4P6</accession>
<dbReference type="EMBL" id="ACIN03000003">
    <property type="protein sequence ID" value="ESK66230.1"/>
    <property type="molecule type" value="Genomic_DNA"/>
</dbReference>
<dbReference type="InterPro" id="IPR047199">
    <property type="entry name" value="CorA-like"/>
</dbReference>
<keyword evidence="8" id="KW-1185">Reference proteome</keyword>
<keyword evidence="3 6" id="KW-0812">Transmembrane</keyword>
<keyword evidence="4 6" id="KW-1133">Transmembrane helix</keyword>
<dbReference type="STRING" id="592010.GCWU000182_000573"/>
<dbReference type="PANTHER" id="PTHR47891:SF1">
    <property type="entry name" value="CORA-MAGNESIUM AND COBALT TRANSPORTER"/>
    <property type="match status" value="1"/>
</dbReference>
<dbReference type="Proteomes" id="UP000019050">
    <property type="component" value="Unassembled WGS sequence"/>
</dbReference>
<protein>
    <submittedName>
        <fullName evidence="7">CorA-like protein</fullName>
    </submittedName>
</protein>
<name>W1Q4P6_ABIDE</name>
<evidence type="ECO:0000256" key="2">
    <source>
        <dbReference type="ARBA" id="ARBA00009765"/>
    </source>
</evidence>
<feature type="transmembrane region" description="Helical" evidence="6">
    <location>
        <begin position="251"/>
        <end position="273"/>
    </location>
</feature>
<dbReference type="SUPFAM" id="SSF143865">
    <property type="entry name" value="CorA soluble domain-like"/>
    <property type="match status" value="1"/>
</dbReference>
<dbReference type="Gene3D" id="1.20.58.340">
    <property type="entry name" value="Magnesium transport protein CorA, transmembrane region"/>
    <property type="match status" value="2"/>
</dbReference>
<dbReference type="SUPFAM" id="SSF144083">
    <property type="entry name" value="Magnesium transport protein CorA, transmembrane region"/>
    <property type="match status" value="1"/>
</dbReference>
<dbReference type="AlphaFoldDB" id="W1Q4P6"/>
<dbReference type="InterPro" id="IPR002523">
    <property type="entry name" value="MgTranspt_CorA/ZnTranspt_ZntB"/>
</dbReference>
<keyword evidence="5 6" id="KW-0472">Membrane</keyword>
<dbReference type="Pfam" id="PF01544">
    <property type="entry name" value="CorA"/>
    <property type="match status" value="1"/>
</dbReference>
<dbReference type="InterPro" id="IPR045863">
    <property type="entry name" value="CorA_TM1_TM2"/>
</dbReference>
<dbReference type="Gene3D" id="3.30.460.20">
    <property type="entry name" value="CorA soluble domain-like"/>
    <property type="match status" value="1"/>
</dbReference>